<protein>
    <submittedName>
        <fullName evidence="1">Uncharacterized protein</fullName>
    </submittedName>
</protein>
<dbReference type="Proteomes" id="UP000000606">
    <property type="component" value="Chromosome"/>
</dbReference>
<name>A4VF76_BACLD</name>
<gene>
    <name evidence="1" type="primary">comS</name>
    <name evidence="1" type="ordered locus">BL07084</name>
</gene>
<sequence length="56" mass="6326">MDRQNKAGFSLPKNATGIPFHPLSNGCMPSIILKRTERATTCRLFSCWKAYLIRIA</sequence>
<evidence type="ECO:0000313" key="2">
    <source>
        <dbReference type="Proteomes" id="UP000000606"/>
    </source>
</evidence>
<dbReference type="STRING" id="279010.BL07084"/>
<dbReference type="KEGG" id="bli:BL07084"/>
<evidence type="ECO:0000313" key="1">
    <source>
        <dbReference type="EMBL" id="ABP97346.1"/>
    </source>
</evidence>
<dbReference type="HOGENOM" id="CLU_3004522_0_0_9"/>
<keyword evidence="2" id="KW-1185">Reference proteome</keyword>
<organism evidence="1 2">
    <name type="scientific">Bacillus licheniformis (strain ATCC 14580 / DSM 13 / JCM 2505 / CCUG 7422 / NBRC 12200 / NCIMB 9375 / NCTC 10341 / NRRL NRS-1264 / Gibson 46)</name>
    <dbReference type="NCBI Taxonomy" id="279010"/>
    <lineage>
        <taxon>Bacteria</taxon>
        <taxon>Bacillati</taxon>
        <taxon>Bacillota</taxon>
        <taxon>Bacilli</taxon>
        <taxon>Bacillales</taxon>
        <taxon>Bacillaceae</taxon>
        <taxon>Bacillus</taxon>
    </lineage>
</organism>
<reference evidence="1 2" key="1">
    <citation type="journal article" date="2004" name="Genome Biol.">
        <title>Complete genome sequence of the industrial bacterium Bacillus licheniformis and comparisons with closely related Bacillus species.</title>
        <authorList>
            <person name="Rey M.W."/>
            <person name="Ramaiya P."/>
            <person name="Nelson B.A."/>
            <person name="Brody-Karpin S.D."/>
            <person name="Zaretsky E.J."/>
            <person name="Tang M."/>
            <person name="Lopez de Leon A."/>
            <person name="Xiang H."/>
            <person name="Gusti V."/>
            <person name="Clausen I.G."/>
            <person name="Olsen P.B."/>
            <person name="Rasmussen M.D."/>
            <person name="Andersen J.T."/>
            <person name="Jorgensen P.L."/>
            <person name="Larsen T.S."/>
            <person name="Sorokin A."/>
            <person name="Bolotin A."/>
            <person name="Lapidus A."/>
            <person name="Galleron N."/>
            <person name="Ehrlich S.D."/>
            <person name="Berka R.M."/>
        </authorList>
    </citation>
    <scope>NUCLEOTIDE SEQUENCE [LARGE SCALE GENOMIC DNA]</scope>
    <source>
        <strain evidence="2">ATCC 14580 / DSM 13 / JCM 2505 / CCUG 7422 / NBRC 12200 / NCIMB 9375 / NCTC 10341 / NRRL NRS-1264 / Gibson 46</strain>
    </source>
</reference>
<accession>A4VF76</accession>
<dbReference type="AlphaFoldDB" id="A4VF76"/>
<dbReference type="EMBL" id="CP000002">
    <property type="protein sequence ID" value="ABP97346.1"/>
    <property type="molecule type" value="Genomic_DNA"/>
</dbReference>
<proteinExistence type="predicted"/>